<evidence type="ECO:0000256" key="5">
    <source>
        <dbReference type="ARBA" id="ARBA00023180"/>
    </source>
</evidence>
<evidence type="ECO:0000313" key="8">
    <source>
        <dbReference type="WBParaSite" id="ASIM_0000046201-mRNA-1"/>
    </source>
</evidence>
<dbReference type="OrthoDB" id="2019572at2759"/>
<accession>A0A0M3IYY3</accession>
<dbReference type="EMBL" id="UYRR01000202">
    <property type="protein sequence ID" value="VDK17636.1"/>
    <property type="molecule type" value="Genomic_DNA"/>
</dbReference>
<evidence type="ECO:0000256" key="1">
    <source>
        <dbReference type="ARBA" id="ARBA00004606"/>
    </source>
</evidence>
<organism evidence="8">
    <name type="scientific">Anisakis simplex</name>
    <name type="common">Herring worm</name>
    <dbReference type="NCBI Taxonomy" id="6269"/>
    <lineage>
        <taxon>Eukaryota</taxon>
        <taxon>Metazoa</taxon>
        <taxon>Ecdysozoa</taxon>
        <taxon>Nematoda</taxon>
        <taxon>Chromadorea</taxon>
        <taxon>Rhabditida</taxon>
        <taxon>Spirurina</taxon>
        <taxon>Ascaridomorpha</taxon>
        <taxon>Ascaridoidea</taxon>
        <taxon>Anisakidae</taxon>
        <taxon>Anisakis</taxon>
        <taxon>Anisakis simplex complex</taxon>
    </lineage>
</organism>
<reference evidence="8" key="1">
    <citation type="submission" date="2017-02" db="UniProtKB">
        <authorList>
            <consortium name="WormBaseParasite"/>
        </authorList>
    </citation>
    <scope>IDENTIFICATION</scope>
</reference>
<keyword evidence="2" id="KW-0328">Glycosyltransferase</keyword>
<dbReference type="PANTHER" id="PTHR46671:SF7">
    <property type="entry name" value="CORE-2_I-BRANCHING ENZYME"/>
    <property type="match status" value="1"/>
</dbReference>
<evidence type="ECO:0000313" key="7">
    <source>
        <dbReference type="Proteomes" id="UP000267096"/>
    </source>
</evidence>
<dbReference type="Pfam" id="PF02485">
    <property type="entry name" value="Branch"/>
    <property type="match status" value="1"/>
</dbReference>
<dbReference type="WBParaSite" id="ASIM_0000046201-mRNA-1">
    <property type="protein sequence ID" value="ASIM_0000046201-mRNA-1"/>
    <property type="gene ID" value="ASIM_0000046201"/>
</dbReference>
<reference evidence="6 7" key="2">
    <citation type="submission" date="2018-11" db="EMBL/GenBank/DDBJ databases">
        <authorList>
            <consortium name="Pathogen Informatics"/>
        </authorList>
    </citation>
    <scope>NUCLEOTIDE SEQUENCE [LARGE SCALE GENOMIC DNA]</scope>
</reference>
<keyword evidence="3" id="KW-0808">Transferase</keyword>
<keyword evidence="7" id="KW-1185">Reference proteome</keyword>
<name>A0A0M3IYY3_ANISI</name>
<dbReference type="AlphaFoldDB" id="A0A0M3IYY3"/>
<evidence type="ECO:0000313" key="6">
    <source>
        <dbReference type="EMBL" id="VDK17636.1"/>
    </source>
</evidence>
<proteinExistence type="predicted"/>
<evidence type="ECO:0000256" key="2">
    <source>
        <dbReference type="ARBA" id="ARBA00022676"/>
    </source>
</evidence>
<dbReference type="GO" id="GO:0016757">
    <property type="term" value="F:glycosyltransferase activity"/>
    <property type="evidence" value="ECO:0007669"/>
    <property type="project" value="UniProtKB-KW"/>
</dbReference>
<sequence>MQNLSECFSNVHLTAIEYEVDSAGHNMDRSYLECLKLIRKLTNWKYAILLQNYDIPLKTNHEMAAILRALNGSNDVSVSKPFSHRIPRYKDWSYEALHLFKDSNQNDNRTLRIAKGSTAATLSRPFVEFIIDKLNLTILLKRFDSIRYGGDEMLMASLNSDDFLGDSLNKFLFLDHVSYITRYTVWGWSRLPCKSRRYRHGVCVFGVEDLKTLRHSHHLFANKMMPEMDYSAVSCWAKQLRSRTTHRPSAHNHTIDLNFYANLPTVQFNNNRPKWRSNLEAFNCTG</sequence>
<protein>
    <submittedName>
        <fullName evidence="8">Core-2/I-Branching enzyme</fullName>
    </submittedName>
</protein>
<dbReference type="Proteomes" id="UP000267096">
    <property type="component" value="Unassembled WGS sequence"/>
</dbReference>
<dbReference type="InterPro" id="IPR003406">
    <property type="entry name" value="Glyco_trans_14"/>
</dbReference>
<dbReference type="GO" id="GO:0016020">
    <property type="term" value="C:membrane"/>
    <property type="evidence" value="ECO:0007669"/>
    <property type="project" value="UniProtKB-SubCell"/>
</dbReference>
<gene>
    <name evidence="6" type="ORF">ASIM_LOCUS366</name>
</gene>
<dbReference type="PANTHER" id="PTHR46671">
    <property type="entry name" value="PROTEIN CBG11221"/>
    <property type="match status" value="1"/>
</dbReference>
<evidence type="ECO:0000256" key="3">
    <source>
        <dbReference type="ARBA" id="ARBA00022679"/>
    </source>
</evidence>
<comment type="subcellular location">
    <subcellularLocation>
        <location evidence="1">Membrane</location>
        <topology evidence="1">Single-pass type II membrane protein</topology>
    </subcellularLocation>
</comment>
<keyword evidence="5" id="KW-0325">Glycoprotein</keyword>
<evidence type="ECO:0000256" key="4">
    <source>
        <dbReference type="ARBA" id="ARBA00023136"/>
    </source>
</evidence>
<keyword evidence="4" id="KW-0472">Membrane</keyword>